<dbReference type="Gene3D" id="3.60.20.10">
    <property type="entry name" value="Glutamine Phosphoribosylpyrophosphate, subunit 1, domain 1"/>
    <property type="match status" value="1"/>
</dbReference>
<name>A0AAV3SHQ8_HALDO</name>
<gene>
    <name evidence="5" type="ORF">GCM10008985_20340</name>
    <name evidence="6" type="ORF">MUK72_07975</name>
</gene>
<reference evidence="5" key="3">
    <citation type="submission" date="2023-12" db="EMBL/GenBank/DDBJ databases">
        <authorList>
            <person name="Sun Q."/>
            <person name="Inoue M."/>
        </authorList>
    </citation>
    <scope>NUCLEOTIDE SEQUENCE</scope>
    <source>
        <strain evidence="5">JCM 12289</strain>
    </source>
</reference>
<dbReference type="InterPro" id="IPR014395">
    <property type="entry name" value="Pen/GL7ACA/AHL_acylase"/>
</dbReference>
<evidence type="ECO:0000313" key="5">
    <source>
        <dbReference type="EMBL" id="GAA0463490.1"/>
    </source>
</evidence>
<dbReference type="InterPro" id="IPR002692">
    <property type="entry name" value="S45"/>
</dbReference>
<dbReference type="PIRSF" id="PIRSF001227">
    <property type="entry name" value="Pen_acylase"/>
    <property type="match status" value="1"/>
</dbReference>
<dbReference type="Gene3D" id="2.30.120.10">
    <property type="match status" value="1"/>
</dbReference>
<dbReference type="InterPro" id="IPR043147">
    <property type="entry name" value="Penicillin_amidase_A-knob"/>
</dbReference>
<dbReference type="PANTHER" id="PTHR34218">
    <property type="entry name" value="PEPTIDASE S45 PENICILLIN AMIDASE"/>
    <property type="match status" value="1"/>
</dbReference>
<keyword evidence="3" id="KW-0865">Zymogen</keyword>
<dbReference type="EMBL" id="BAAADN010000030">
    <property type="protein sequence ID" value="GAA0463490.1"/>
    <property type="molecule type" value="Genomic_DNA"/>
</dbReference>
<feature type="compositionally biased region" description="Low complexity" evidence="4">
    <location>
        <begin position="229"/>
        <end position="248"/>
    </location>
</feature>
<dbReference type="InterPro" id="IPR043146">
    <property type="entry name" value="Penicillin_amidase_N_B-knob"/>
</dbReference>
<evidence type="ECO:0000256" key="1">
    <source>
        <dbReference type="ARBA" id="ARBA00006586"/>
    </source>
</evidence>
<evidence type="ECO:0000256" key="4">
    <source>
        <dbReference type="SAM" id="MobiDB-lite"/>
    </source>
</evidence>
<accession>A0AAV3SHQ8</accession>
<keyword evidence="7" id="KW-1185">Reference proteome</keyword>
<evidence type="ECO:0000313" key="7">
    <source>
        <dbReference type="Proteomes" id="UP000830542"/>
    </source>
</evidence>
<keyword evidence="2" id="KW-0378">Hydrolase</keyword>
<dbReference type="KEGG" id="hdo:MUK72_07975"/>
<dbReference type="SUPFAM" id="SSF56235">
    <property type="entry name" value="N-terminal nucleophile aminohydrolases (Ntn hydrolases)"/>
    <property type="match status" value="1"/>
</dbReference>
<feature type="region of interest" description="Disordered" evidence="4">
    <location>
        <begin position="42"/>
        <end position="61"/>
    </location>
</feature>
<comment type="similarity">
    <text evidence="1">Belongs to the peptidase S45 family.</text>
</comment>
<dbReference type="InterPro" id="IPR023343">
    <property type="entry name" value="Penicillin_amidase_dom1"/>
</dbReference>
<protein>
    <submittedName>
        <fullName evidence="5">Penicillin acylase family protein</fullName>
    </submittedName>
</protein>
<dbReference type="GeneID" id="71761777"/>
<dbReference type="GO" id="GO:0017000">
    <property type="term" value="P:antibiotic biosynthetic process"/>
    <property type="evidence" value="ECO:0007669"/>
    <property type="project" value="InterPro"/>
</dbReference>
<dbReference type="InterPro" id="IPR006311">
    <property type="entry name" value="TAT_signal"/>
</dbReference>
<dbReference type="EMBL" id="CP095005">
    <property type="protein sequence ID" value="UOO93911.1"/>
    <property type="molecule type" value="Genomic_DNA"/>
</dbReference>
<organism evidence="5 8">
    <name type="scientific">Halococcus dombrowskii</name>
    <dbReference type="NCBI Taxonomy" id="179637"/>
    <lineage>
        <taxon>Archaea</taxon>
        <taxon>Methanobacteriati</taxon>
        <taxon>Methanobacteriota</taxon>
        <taxon>Stenosarchaea group</taxon>
        <taxon>Halobacteria</taxon>
        <taxon>Halobacteriales</taxon>
        <taxon>Halococcaceae</taxon>
        <taxon>Halococcus</taxon>
    </lineage>
</organism>
<dbReference type="PROSITE" id="PS51318">
    <property type="entry name" value="TAT"/>
    <property type="match status" value="1"/>
</dbReference>
<evidence type="ECO:0000256" key="2">
    <source>
        <dbReference type="ARBA" id="ARBA00022801"/>
    </source>
</evidence>
<proteinExistence type="inferred from homology"/>
<dbReference type="PANTHER" id="PTHR34218:SF4">
    <property type="entry name" value="ACYL-HOMOSERINE LACTONE ACYLASE QUIP"/>
    <property type="match status" value="1"/>
</dbReference>
<dbReference type="RefSeq" id="WP_244698582.1">
    <property type="nucleotide sequence ID" value="NZ_BAAADN010000030.1"/>
</dbReference>
<dbReference type="Gene3D" id="1.10.1400.10">
    <property type="match status" value="1"/>
</dbReference>
<evidence type="ECO:0000313" key="6">
    <source>
        <dbReference type="EMBL" id="UOO93911.1"/>
    </source>
</evidence>
<dbReference type="AlphaFoldDB" id="A0AAV3SHQ8"/>
<dbReference type="Gene3D" id="1.10.439.10">
    <property type="entry name" value="Penicillin Amidohydrolase, domain 1"/>
    <property type="match status" value="1"/>
</dbReference>
<evidence type="ECO:0000313" key="8">
    <source>
        <dbReference type="Proteomes" id="UP001500962"/>
    </source>
</evidence>
<sequence length="791" mass="87490">MARDLTRRALVGAILAGGGAVGALSPVRGYLERFAPLTGSAWESTERETETVESPHGSATVRYDDYGTPHIDADNEDALYFAVGYAQARDRAFQMDLQRRQMRGRLSEVVGDATLDSDIFHTKMDFDGAAQANVALLEDTEAGALGETYAEGVNAVLTDDPSAIEFSLLDYQPDPWKPVDTMLLQKQIAWTLTGSFRTLRKALVADRLGKAAARQLYPDRFDHDSPIIRGQRAAGSSSNGSAGRSVSGKHAVDPGLVDWLSSYESPAGIGSNSWVVSGEQTKSGLPIVANDPHLSLMSPPVWYEMNLRTDDVSVRGVTFPGVPFVVIGENDAGAWGFTNTGADVIDFYRYDTRDGKYRYKNGWREFDTERRELPVSGGENRTVTVKKTVHGPVIEREGSRVGVAWTGLSAERTPQAIYEYSHSDGLDDMLKSTEKFDTPTQNLVYADRDGNTLYSVTGKIPIRTVGGEEVSGARIFDGSAGEGEWQGFTPYGRSSWEGFIPFDEKPGVVNPDYIGTANQRIVDNPAHYIAEAYSDPYRGIRIYDLLDRRATSDKPIDRAFVKRMQRDTLDLRAQALVPPLVAAARDANDTDGLDRYVDALDSWNHRMERDSLAALVFVRWFEQYREATFGPEFRAAGLDESYYPADWVLQHLDRESRWFGADSRAVVMVEALREAVATIEDEGEERYGDYNTTGAMDHPLGLEFLGYPAEPTDGSRATVNNYAVENPTGSSWRMVVPMAGNSQAILPGGNSGSYFSPHYDDQLRLWADGEYKSMSRELRGTPTYTFERGDE</sequence>
<reference evidence="6" key="2">
    <citation type="submission" date="2022-04" db="EMBL/GenBank/DDBJ databases">
        <title>Sequencing and genomic assembly of Halococcus dombrowskii.</title>
        <authorList>
            <person name="Lim S.W."/>
            <person name="MacLea K.S."/>
        </authorList>
    </citation>
    <scope>NUCLEOTIDE SEQUENCE</scope>
    <source>
        <strain evidence="6">H4</strain>
    </source>
</reference>
<reference evidence="5" key="1">
    <citation type="journal article" date="2014" name="Int. J. Syst. Evol. Microbiol.">
        <title>Complete genome sequence of Corynebacterium casei LMG S-19264T (=DSM 44701T), isolated from a smear-ripened cheese.</title>
        <authorList>
            <consortium name="US DOE Joint Genome Institute (JGI-PGF)"/>
            <person name="Walter F."/>
            <person name="Albersmeier A."/>
            <person name="Kalinowski J."/>
            <person name="Ruckert C."/>
        </authorList>
    </citation>
    <scope>NUCLEOTIDE SEQUENCE</scope>
    <source>
        <strain evidence="5">JCM 12289</strain>
    </source>
</reference>
<dbReference type="Pfam" id="PF01804">
    <property type="entry name" value="Penicil_amidase"/>
    <property type="match status" value="1"/>
</dbReference>
<dbReference type="Proteomes" id="UP001500962">
    <property type="component" value="Unassembled WGS sequence"/>
</dbReference>
<dbReference type="CDD" id="cd03747">
    <property type="entry name" value="Ntn_PGA_like"/>
    <property type="match status" value="1"/>
</dbReference>
<evidence type="ECO:0000256" key="3">
    <source>
        <dbReference type="ARBA" id="ARBA00023145"/>
    </source>
</evidence>
<feature type="region of interest" description="Disordered" evidence="4">
    <location>
        <begin position="229"/>
        <end position="249"/>
    </location>
</feature>
<dbReference type="GO" id="GO:0016811">
    <property type="term" value="F:hydrolase activity, acting on carbon-nitrogen (but not peptide) bonds, in linear amides"/>
    <property type="evidence" value="ECO:0007669"/>
    <property type="project" value="InterPro"/>
</dbReference>
<dbReference type="Proteomes" id="UP000830542">
    <property type="component" value="Chromosome"/>
</dbReference>
<dbReference type="InterPro" id="IPR029055">
    <property type="entry name" value="Ntn_hydrolases_N"/>
</dbReference>